<evidence type="ECO:0000313" key="2">
    <source>
        <dbReference type="EMBL" id="CBX96066.1"/>
    </source>
</evidence>
<proteinExistence type="predicted"/>
<dbReference type="HOGENOM" id="CLU_440795_0_0_1"/>
<feature type="compositionally biased region" description="Polar residues" evidence="1">
    <location>
        <begin position="313"/>
        <end position="328"/>
    </location>
</feature>
<feature type="compositionally biased region" description="Low complexity" evidence="1">
    <location>
        <begin position="429"/>
        <end position="449"/>
    </location>
</feature>
<sequence length="620" mass="67862">MPPNEDKRWLSFSRKQEEERNTFHARVKEAEKLFSVRQQKEEQTFWKDVRKSGATAANDKRDVTSKSVTGGQTAAPVNTATTVPGNNRSPAKPNSTADKPPLRKTPKTAAPAIVDLCSDEEKDSNPKSVAESCVNNTVPKKRSAIRIPTATPELSNVKSTKIIKKKTYSLQEHHHGTPTPTPSSVPSAQGFGDAFGAYPGTSSLEDSRREPDLPVPRPRTKDKQPTGYISTAGISNTSVAPRRQQKPSYVALASTGHTKQSRINPAACSDELATPSPSLHSPAILTTPPTRNRSKPSYSASFRKGNGHGLGKFSSSETLASSPTTKSPYCSPCARSKRKILHNLSSSSDEDEMYEPSANEEDDEEQHLGHHLISPRPIKSPTKPPTKPTAKKPRVLNPSICTFAPARLDKSSKKPAKNPIVFKSSASETPQTLPATTAAAAARSRPTPLQKTNTAQNKAMISPPLSGSPYPSPHIHTQSRRAKVMARRRNQEFLRQLFERPISSSETAEQEDEFTCRDADSDDGLDFVGRERGEGEEENVPLRKRRLSITPRPTPTPAPSVISAADSTSARASLRGSNRSRQRAIADWMDWTRARLGGDREVRKRVGRGGEEGSEYLRWV</sequence>
<dbReference type="VEuPathDB" id="FungiDB:LEMA_P032180.1"/>
<dbReference type="EMBL" id="FP929127">
    <property type="protein sequence ID" value="CBX96066.1"/>
    <property type="molecule type" value="Genomic_DNA"/>
</dbReference>
<protein>
    <submittedName>
        <fullName evidence="2">Predicted protein</fullName>
    </submittedName>
</protein>
<feature type="compositionally biased region" description="Basic and acidic residues" evidence="1">
    <location>
        <begin position="36"/>
        <end position="51"/>
    </location>
</feature>
<dbReference type="Proteomes" id="UP000002668">
    <property type="component" value="Genome"/>
</dbReference>
<feature type="region of interest" description="Disordered" evidence="1">
    <location>
        <begin position="500"/>
        <end position="580"/>
    </location>
</feature>
<keyword evidence="3" id="KW-1185">Reference proteome</keyword>
<dbReference type="InParanoid" id="E4ZWU0"/>
<name>E4ZWU0_LEPMJ</name>
<accession>E4ZWU0</accession>
<dbReference type="GeneID" id="13281078"/>
<evidence type="ECO:0000256" key="1">
    <source>
        <dbReference type="SAM" id="MobiDB-lite"/>
    </source>
</evidence>
<feature type="compositionally biased region" description="Acidic residues" evidence="1">
    <location>
        <begin position="348"/>
        <end position="365"/>
    </location>
</feature>
<feature type="region of interest" description="Disordered" evidence="1">
    <location>
        <begin position="1"/>
        <end position="22"/>
    </location>
</feature>
<feature type="region of interest" description="Disordered" evidence="1">
    <location>
        <begin position="36"/>
        <end position="399"/>
    </location>
</feature>
<feature type="compositionally biased region" description="Low complexity" evidence="1">
    <location>
        <begin position="73"/>
        <end position="84"/>
    </location>
</feature>
<reference evidence="3" key="1">
    <citation type="journal article" date="2011" name="Nat. Commun.">
        <title>Effector diversification within compartments of the Leptosphaeria maculans genome affected by Repeat-Induced Point mutations.</title>
        <authorList>
            <person name="Rouxel T."/>
            <person name="Grandaubert J."/>
            <person name="Hane J.K."/>
            <person name="Hoede C."/>
            <person name="van de Wouw A.P."/>
            <person name="Couloux A."/>
            <person name="Dominguez V."/>
            <person name="Anthouard V."/>
            <person name="Bally P."/>
            <person name="Bourras S."/>
            <person name="Cozijnsen A.J."/>
            <person name="Ciuffetti L.M."/>
            <person name="Degrave A."/>
            <person name="Dilmaghani A."/>
            <person name="Duret L."/>
            <person name="Fudal I."/>
            <person name="Goodwin S.B."/>
            <person name="Gout L."/>
            <person name="Glaser N."/>
            <person name="Linglin J."/>
            <person name="Kema G.H.J."/>
            <person name="Lapalu N."/>
            <person name="Lawrence C.B."/>
            <person name="May K."/>
            <person name="Meyer M."/>
            <person name="Ollivier B."/>
            <person name="Poulain J."/>
            <person name="Schoch C.L."/>
            <person name="Simon A."/>
            <person name="Spatafora J.W."/>
            <person name="Stachowiak A."/>
            <person name="Turgeon B.G."/>
            <person name="Tyler B.M."/>
            <person name="Vincent D."/>
            <person name="Weissenbach J."/>
            <person name="Amselem J."/>
            <person name="Quesneville H."/>
            <person name="Oliver R.P."/>
            <person name="Wincker P."/>
            <person name="Balesdent M.-H."/>
            <person name="Howlett B.J."/>
        </authorList>
    </citation>
    <scope>NUCLEOTIDE SEQUENCE [LARGE SCALE GENOMIC DNA]</scope>
    <source>
        <strain evidence="3">JN3 / isolate v23.1.3 / race Av1-4-5-6-7-8</strain>
    </source>
</reference>
<gene>
    <name evidence="2" type="ORF">LEMA_P032180.1</name>
</gene>
<feature type="compositionally biased region" description="Polar residues" evidence="1">
    <location>
        <begin position="227"/>
        <end position="239"/>
    </location>
</feature>
<feature type="compositionally biased region" description="Polar residues" evidence="1">
    <location>
        <begin position="85"/>
        <end position="97"/>
    </location>
</feature>
<feature type="compositionally biased region" description="Polar residues" evidence="1">
    <location>
        <begin position="287"/>
        <end position="300"/>
    </location>
</feature>
<evidence type="ECO:0000313" key="3">
    <source>
        <dbReference type="Proteomes" id="UP000002668"/>
    </source>
</evidence>
<organism evidence="3">
    <name type="scientific">Leptosphaeria maculans (strain JN3 / isolate v23.1.3 / race Av1-4-5-6-7-8)</name>
    <name type="common">Blackleg fungus</name>
    <name type="synonym">Phoma lingam</name>
    <dbReference type="NCBI Taxonomy" id="985895"/>
    <lineage>
        <taxon>Eukaryota</taxon>
        <taxon>Fungi</taxon>
        <taxon>Dikarya</taxon>
        <taxon>Ascomycota</taxon>
        <taxon>Pezizomycotina</taxon>
        <taxon>Dothideomycetes</taxon>
        <taxon>Pleosporomycetidae</taxon>
        <taxon>Pleosporales</taxon>
        <taxon>Pleosporineae</taxon>
        <taxon>Leptosphaeriaceae</taxon>
        <taxon>Plenodomus</taxon>
        <taxon>Plenodomus lingam/Leptosphaeria maculans species complex</taxon>
    </lineage>
</organism>
<feature type="compositionally biased region" description="Polar residues" evidence="1">
    <location>
        <begin position="565"/>
        <end position="579"/>
    </location>
</feature>
<feature type="compositionally biased region" description="Polar residues" evidence="1">
    <location>
        <begin position="450"/>
        <end position="459"/>
    </location>
</feature>
<feature type="region of interest" description="Disordered" evidence="1">
    <location>
        <begin position="422"/>
        <end position="479"/>
    </location>
</feature>
<dbReference type="AlphaFoldDB" id="E4ZWU0"/>